<evidence type="ECO:0000256" key="1">
    <source>
        <dbReference type="SAM" id="Phobius"/>
    </source>
</evidence>
<gene>
    <name evidence="2" type="ORF">O1G22_17835</name>
</gene>
<dbReference type="EMBL" id="CP115300">
    <property type="protein sequence ID" value="WBO64564.1"/>
    <property type="molecule type" value="Genomic_DNA"/>
</dbReference>
<evidence type="ECO:0000313" key="3">
    <source>
        <dbReference type="Proteomes" id="UP001212326"/>
    </source>
</evidence>
<sequence length="261" mass="28644">MAVLDGTWWSAWWGAMVWWLVAFAGLLVLGVLVVRRALTRLRKAPEDPHYLPLYLDNDAVLDVFKLGNYRSALRREVEVRNVRNTGCLASIPLLSLMFQLTGDRTTEIVAKYVEESEPISVIGLLLSVLRRGDGLVRVRLRRDEPGTVTPNRALLGSGSGGGGAGTGVAGEVVLSEIGEFVMVTGRFEAQDSLGDTLVMRAPYGDGAHTAHLRVVLRVDGLRSPGRQLPEGQFQAHCLGKVTTWRPDTREVVLQYPVAVFQ</sequence>
<evidence type="ECO:0000313" key="2">
    <source>
        <dbReference type="EMBL" id="WBO64564.1"/>
    </source>
</evidence>
<organism evidence="2 3">
    <name type="scientific">Streptomyces camelliae</name>
    <dbReference type="NCBI Taxonomy" id="3004093"/>
    <lineage>
        <taxon>Bacteria</taxon>
        <taxon>Bacillati</taxon>
        <taxon>Actinomycetota</taxon>
        <taxon>Actinomycetes</taxon>
        <taxon>Kitasatosporales</taxon>
        <taxon>Streptomycetaceae</taxon>
        <taxon>Streptomyces</taxon>
    </lineage>
</organism>
<dbReference type="Proteomes" id="UP001212326">
    <property type="component" value="Chromosome"/>
</dbReference>
<keyword evidence="1" id="KW-0472">Membrane</keyword>
<dbReference type="RefSeq" id="WP_270082247.1">
    <property type="nucleotide sequence ID" value="NZ_CP115300.1"/>
</dbReference>
<keyword evidence="3" id="KW-1185">Reference proteome</keyword>
<accession>A0ABY7P4V0</accession>
<name>A0ABY7P4V0_9ACTN</name>
<keyword evidence="1" id="KW-0812">Transmembrane</keyword>
<feature type="transmembrane region" description="Helical" evidence="1">
    <location>
        <begin position="12"/>
        <end position="34"/>
    </location>
</feature>
<keyword evidence="1" id="KW-1133">Transmembrane helix</keyword>
<reference evidence="2 3" key="1">
    <citation type="submission" date="2022-12" db="EMBL/GenBank/DDBJ databases">
        <authorList>
            <person name="Mo P."/>
        </authorList>
    </citation>
    <scope>NUCLEOTIDE SEQUENCE [LARGE SCALE GENOMIC DNA]</scope>
    <source>
        <strain evidence="2 3">HUAS 2-6</strain>
    </source>
</reference>
<protein>
    <submittedName>
        <fullName evidence="2">Uncharacterized protein</fullName>
    </submittedName>
</protein>
<proteinExistence type="predicted"/>